<organism evidence="1">
    <name type="scientific">Marseillevirus LCMAC101</name>
    <dbReference type="NCBI Taxonomy" id="2506602"/>
    <lineage>
        <taxon>Viruses</taxon>
        <taxon>Varidnaviria</taxon>
        <taxon>Bamfordvirae</taxon>
        <taxon>Nucleocytoviricota</taxon>
        <taxon>Megaviricetes</taxon>
        <taxon>Pimascovirales</taxon>
        <taxon>Pimascovirales incertae sedis</taxon>
        <taxon>Marseilleviridae</taxon>
    </lineage>
</organism>
<protein>
    <submittedName>
        <fullName evidence="1">Uncharacterized protein</fullName>
    </submittedName>
</protein>
<dbReference type="EMBL" id="MK500327">
    <property type="protein sequence ID" value="QBK85610.1"/>
    <property type="molecule type" value="Genomic_DNA"/>
</dbReference>
<name>A0A481YRL5_9VIRU</name>
<evidence type="ECO:0000313" key="1">
    <source>
        <dbReference type="EMBL" id="QBK85610.1"/>
    </source>
</evidence>
<reference evidence="1" key="1">
    <citation type="journal article" date="2019" name="MBio">
        <title>Virus Genomes from Deep Sea Sediments Expand the Ocean Megavirome and Support Independent Origins of Viral Gigantism.</title>
        <authorList>
            <person name="Backstrom D."/>
            <person name="Yutin N."/>
            <person name="Jorgensen S.L."/>
            <person name="Dharamshi J."/>
            <person name="Homa F."/>
            <person name="Zaremba-Niedwiedzka K."/>
            <person name="Spang A."/>
            <person name="Wolf Y.I."/>
            <person name="Koonin E.V."/>
            <person name="Ettema T.J."/>
        </authorList>
    </citation>
    <scope>NUCLEOTIDE SEQUENCE</scope>
</reference>
<proteinExistence type="predicted"/>
<gene>
    <name evidence="1" type="ORF">LCMAC101_02050</name>
</gene>
<sequence length="111" mass="13026">MNKEKISFQRERTYEVYGIWRKTRINCVIKTEVGYDIVSEATTGLEKEWDIEGENEITNLEIEEIFKCEGCEYESPCQVDHMMHPSGCLHVSDDCRGCQIEEKNMQLNVRN</sequence>
<accession>A0A481YRL5</accession>